<accession>A0A8J3W111</accession>
<protein>
    <submittedName>
        <fullName evidence="1">Uncharacterized protein</fullName>
    </submittedName>
</protein>
<keyword evidence="2" id="KW-1185">Reference proteome</keyword>
<name>A0A8J3W111_9ACTN</name>
<comment type="caution">
    <text evidence="1">The sequence shown here is derived from an EMBL/GenBank/DDBJ whole genome shotgun (WGS) entry which is preliminary data.</text>
</comment>
<reference evidence="1" key="1">
    <citation type="submission" date="2021-01" db="EMBL/GenBank/DDBJ databases">
        <title>Whole genome shotgun sequence of Sphaerimonospora thailandensis NBRC 107569.</title>
        <authorList>
            <person name="Komaki H."/>
            <person name="Tamura T."/>
        </authorList>
    </citation>
    <scope>NUCLEOTIDE SEQUENCE</scope>
    <source>
        <strain evidence="1">NBRC 107569</strain>
    </source>
</reference>
<dbReference type="Proteomes" id="UP000610966">
    <property type="component" value="Unassembled WGS sequence"/>
</dbReference>
<dbReference type="AlphaFoldDB" id="A0A8J3W111"/>
<organism evidence="1 2">
    <name type="scientific">Sphaerimonospora thailandensis</name>
    <dbReference type="NCBI Taxonomy" id="795644"/>
    <lineage>
        <taxon>Bacteria</taxon>
        <taxon>Bacillati</taxon>
        <taxon>Actinomycetota</taxon>
        <taxon>Actinomycetes</taxon>
        <taxon>Streptosporangiales</taxon>
        <taxon>Streptosporangiaceae</taxon>
        <taxon>Sphaerimonospora</taxon>
    </lineage>
</organism>
<sequence length="99" mass="11339">MSRNSMLPKPFHGPHVAPLRAVHEKVVWRKPTARCARVRVRSHTCECRSVIYELCSAGGLMFIRRTARMSKGMDVRETEWLLTAKAAVPWQRLLVGQAR</sequence>
<dbReference type="EMBL" id="BOOG01000063">
    <property type="protein sequence ID" value="GIH72829.1"/>
    <property type="molecule type" value="Genomic_DNA"/>
</dbReference>
<evidence type="ECO:0000313" key="1">
    <source>
        <dbReference type="EMBL" id="GIH72829.1"/>
    </source>
</evidence>
<gene>
    <name evidence="1" type="ORF">Mth01_50820</name>
</gene>
<proteinExistence type="predicted"/>
<evidence type="ECO:0000313" key="2">
    <source>
        <dbReference type="Proteomes" id="UP000610966"/>
    </source>
</evidence>